<protein>
    <submittedName>
        <fullName evidence="2">Uncharacterized protein</fullName>
    </submittedName>
</protein>
<keyword evidence="3" id="KW-1185">Reference proteome</keyword>
<reference evidence="2" key="1">
    <citation type="submission" date="2023-07" db="EMBL/GenBank/DDBJ databases">
        <title>A chromosome-level genome assembly of Lolium multiflorum.</title>
        <authorList>
            <person name="Chen Y."/>
            <person name="Copetti D."/>
            <person name="Kolliker R."/>
            <person name="Studer B."/>
        </authorList>
    </citation>
    <scope>NUCLEOTIDE SEQUENCE</scope>
    <source>
        <strain evidence="2">02402/16</strain>
        <tissue evidence="2">Leaf</tissue>
    </source>
</reference>
<dbReference type="Proteomes" id="UP001231189">
    <property type="component" value="Unassembled WGS sequence"/>
</dbReference>
<feature type="region of interest" description="Disordered" evidence="1">
    <location>
        <begin position="1"/>
        <end position="20"/>
    </location>
</feature>
<name>A0AAD8QQZ0_LOLMU</name>
<feature type="region of interest" description="Disordered" evidence="1">
    <location>
        <begin position="57"/>
        <end position="77"/>
    </location>
</feature>
<evidence type="ECO:0000313" key="3">
    <source>
        <dbReference type="Proteomes" id="UP001231189"/>
    </source>
</evidence>
<sequence>MEAQAQAALRGGDDPEEFPSQNFIVGRSVEEDYRQMTMELRQAAAWYARDHDANFVDLAGPSELPAPKKEEEEDDGD</sequence>
<evidence type="ECO:0000256" key="1">
    <source>
        <dbReference type="SAM" id="MobiDB-lite"/>
    </source>
</evidence>
<dbReference type="AlphaFoldDB" id="A0AAD8QQZ0"/>
<proteinExistence type="predicted"/>
<accession>A0AAD8QQZ0</accession>
<comment type="caution">
    <text evidence="2">The sequence shown here is derived from an EMBL/GenBank/DDBJ whole genome shotgun (WGS) entry which is preliminary data.</text>
</comment>
<gene>
    <name evidence="2" type="ORF">QYE76_030329</name>
</gene>
<evidence type="ECO:0000313" key="2">
    <source>
        <dbReference type="EMBL" id="KAK1606656.1"/>
    </source>
</evidence>
<dbReference type="EMBL" id="JAUUTY010000007">
    <property type="protein sequence ID" value="KAK1606656.1"/>
    <property type="molecule type" value="Genomic_DNA"/>
</dbReference>
<organism evidence="2 3">
    <name type="scientific">Lolium multiflorum</name>
    <name type="common">Italian ryegrass</name>
    <name type="synonym">Lolium perenne subsp. multiflorum</name>
    <dbReference type="NCBI Taxonomy" id="4521"/>
    <lineage>
        <taxon>Eukaryota</taxon>
        <taxon>Viridiplantae</taxon>
        <taxon>Streptophyta</taxon>
        <taxon>Embryophyta</taxon>
        <taxon>Tracheophyta</taxon>
        <taxon>Spermatophyta</taxon>
        <taxon>Magnoliopsida</taxon>
        <taxon>Liliopsida</taxon>
        <taxon>Poales</taxon>
        <taxon>Poaceae</taxon>
        <taxon>BOP clade</taxon>
        <taxon>Pooideae</taxon>
        <taxon>Poodae</taxon>
        <taxon>Poeae</taxon>
        <taxon>Poeae Chloroplast Group 2 (Poeae type)</taxon>
        <taxon>Loliodinae</taxon>
        <taxon>Loliinae</taxon>
        <taxon>Lolium</taxon>
    </lineage>
</organism>